<feature type="transmembrane region" description="Helical" evidence="9">
    <location>
        <begin position="69"/>
        <end position="90"/>
    </location>
</feature>
<dbReference type="PROSITE" id="PS50893">
    <property type="entry name" value="ABC_TRANSPORTER_2"/>
    <property type="match status" value="1"/>
</dbReference>
<keyword evidence="2" id="KW-0813">Transport</keyword>
<feature type="transmembrane region" description="Helical" evidence="9">
    <location>
        <begin position="129"/>
        <end position="147"/>
    </location>
</feature>
<dbReference type="InterPro" id="IPR027417">
    <property type="entry name" value="P-loop_NTPase"/>
</dbReference>
<evidence type="ECO:0000256" key="3">
    <source>
        <dbReference type="ARBA" id="ARBA00022475"/>
    </source>
</evidence>
<evidence type="ECO:0000256" key="6">
    <source>
        <dbReference type="ARBA" id="ARBA00022840"/>
    </source>
</evidence>
<dbReference type="Gene3D" id="3.40.50.300">
    <property type="entry name" value="P-loop containing nucleotide triphosphate hydrolases"/>
    <property type="match status" value="1"/>
</dbReference>
<evidence type="ECO:0000256" key="7">
    <source>
        <dbReference type="ARBA" id="ARBA00022989"/>
    </source>
</evidence>
<dbReference type="EMBL" id="JAYGJQ010000001">
    <property type="protein sequence ID" value="MEA9355654.1"/>
    <property type="molecule type" value="Genomic_DNA"/>
</dbReference>
<dbReference type="InterPro" id="IPR001851">
    <property type="entry name" value="ABC_transp_permease"/>
</dbReference>
<dbReference type="InterPro" id="IPR003593">
    <property type="entry name" value="AAA+_ATPase"/>
</dbReference>
<evidence type="ECO:0000256" key="9">
    <source>
        <dbReference type="SAM" id="Phobius"/>
    </source>
</evidence>
<dbReference type="Pfam" id="PF12399">
    <property type="entry name" value="BCA_ABC_TP_C"/>
    <property type="match status" value="1"/>
</dbReference>
<feature type="transmembrane region" description="Helical" evidence="9">
    <location>
        <begin position="301"/>
        <end position="322"/>
    </location>
</feature>
<evidence type="ECO:0000259" key="10">
    <source>
        <dbReference type="PROSITE" id="PS50893"/>
    </source>
</evidence>
<feature type="domain" description="ABC transporter" evidence="10">
    <location>
        <begin position="359"/>
        <end position="606"/>
    </location>
</feature>
<dbReference type="RefSeq" id="WP_323575272.1">
    <property type="nucleotide sequence ID" value="NZ_JAYGJQ010000001.1"/>
</dbReference>
<dbReference type="Pfam" id="PF00005">
    <property type="entry name" value="ABC_tran"/>
    <property type="match status" value="1"/>
</dbReference>
<feature type="transmembrane region" description="Helical" evidence="9">
    <location>
        <begin position="44"/>
        <end position="62"/>
    </location>
</feature>
<dbReference type="CDD" id="cd03219">
    <property type="entry name" value="ABC_Mj1267_LivG_branched"/>
    <property type="match status" value="1"/>
</dbReference>
<dbReference type="GO" id="GO:0005524">
    <property type="term" value="F:ATP binding"/>
    <property type="evidence" value="ECO:0007669"/>
    <property type="project" value="UniProtKB-KW"/>
</dbReference>
<dbReference type="PANTHER" id="PTHR45772">
    <property type="entry name" value="CONSERVED COMPONENT OF ABC TRANSPORTER FOR NATURAL AMINO ACIDS-RELATED"/>
    <property type="match status" value="1"/>
</dbReference>
<keyword evidence="6 11" id="KW-0067">ATP-binding</keyword>
<keyword evidence="3" id="KW-1003">Cell membrane</keyword>
<dbReference type="InterPro" id="IPR032823">
    <property type="entry name" value="BCA_ABC_TP_C"/>
</dbReference>
<protein>
    <submittedName>
        <fullName evidence="11">Branched-chain amino acid ABC transporter ATP-binding protein/permease</fullName>
    </submittedName>
</protein>
<name>A0ABU5VRI4_9BACT</name>
<dbReference type="SMART" id="SM00382">
    <property type="entry name" value="AAA"/>
    <property type="match status" value="1"/>
</dbReference>
<feature type="transmembrane region" description="Helical" evidence="9">
    <location>
        <begin position="226"/>
        <end position="243"/>
    </location>
</feature>
<dbReference type="Pfam" id="PF02653">
    <property type="entry name" value="BPD_transp_2"/>
    <property type="match status" value="1"/>
</dbReference>
<evidence type="ECO:0000256" key="1">
    <source>
        <dbReference type="ARBA" id="ARBA00004651"/>
    </source>
</evidence>
<keyword evidence="7 9" id="KW-1133">Transmembrane helix</keyword>
<evidence type="ECO:0000256" key="2">
    <source>
        <dbReference type="ARBA" id="ARBA00022448"/>
    </source>
</evidence>
<evidence type="ECO:0000313" key="12">
    <source>
        <dbReference type="Proteomes" id="UP001302274"/>
    </source>
</evidence>
<evidence type="ECO:0000256" key="5">
    <source>
        <dbReference type="ARBA" id="ARBA00022741"/>
    </source>
</evidence>
<dbReference type="InterPro" id="IPR051120">
    <property type="entry name" value="ABC_AA/LPS_Transport"/>
</dbReference>
<gene>
    <name evidence="11" type="ORF">SHI21_05565</name>
</gene>
<evidence type="ECO:0000256" key="8">
    <source>
        <dbReference type="ARBA" id="ARBA00023136"/>
    </source>
</evidence>
<keyword evidence="4 9" id="KW-0812">Transmembrane</keyword>
<dbReference type="CDD" id="cd06581">
    <property type="entry name" value="TM_PBP1_LivM_like"/>
    <property type="match status" value="1"/>
</dbReference>
<keyword evidence="8 9" id="KW-0472">Membrane</keyword>
<proteinExistence type="predicted"/>
<feature type="transmembrane region" description="Helical" evidence="9">
    <location>
        <begin position="102"/>
        <end position="122"/>
    </location>
</feature>
<feature type="transmembrane region" description="Helical" evidence="9">
    <location>
        <begin position="12"/>
        <end position="32"/>
    </location>
</feature>
<keyword evidence="5" id="KW-0547">Nucleotide-binding</keyword>
<dbReference type="PROSITE" id="PS00211">
    <property type="entry name" value="ABC_TRANSPORTER_1"/>
    <property type="match status" value="1"/>
</dbReference>
<accession>A0ABU5VRI4</accession>
<feature type="transmembrane region" description="Helical" evidence="9">
    <location>
        <begin position="177"/>
        <end position="195"/>
    </location>
</feature>
<organism evidence="11 12">
    <name type="scientific">Bacteriovorax antarcticus</name>
    <dbReference type="NCBI Taxonomy" id="3088717"/>
    <lineage>
        <taxon>Bacteria</taxon>
        <taxon>Pseudomonadati</taxon>
        <taxon>Bdellovibrionota</taxon>
        <taxon>Bacteriovoracia</taxon>
        <taxon>Bacteriovoracales</taxon>
        <taxon>Bacteriovoracaceae</taxon>
        <taxon>Bacteriovorax</taxon>
    </lineage>
</organism>
<dbReference type="InterPro" id="IPR017871">
    <property type="entry name" value="ABC_transporter-like_CS"/>
</dbReference>
<dbReference type="SUPFAM" id="SSF52540">
    <property type="entry name" value="P-loop containing nucleoside triphosphate hydrolases"/>
    <property type="match status" value="1"/>
</dbReference>
<evidence type="ECO:0000256" key="4">
    <source>
        <dbReference type="ARBA" id="ARBA00022692"/>
    </source>
</evidence>
<sequence>MKKAELTGTQRTIKILQLLLILVPFTLPLWASSEYYVHSILGRIFIYTILVVSLDLVVGYIGDISIGHAGLFAVGAYTMGILNSTAAANAGSTMHIFLEWPFLPSLIVAVIVTGFFGFLLGFPSLRTSGPYLAVTTIAYGLIIYTFINEQEGLTNGTKGIQMAPLNFFGIGFNDNKFIWIVYPFLLLVMYFKSNLSKSFWGRAFEAIKFSNIAAESSGISKVRFKLTAFIMSACIAGLAGALFTHLDSYIAPNTFSMDFSVLALMALIFGGVRSTFGNIIGMALVVILPDLFTWFKDYRLMVFGILLLLTLFFLPNGLAGLFRKHFPKLFEKPKPIFTASDRSKIEFKMEECKDGHTPLDLDQVEMRFGGLVAVNKLSLKVLPGTIHGLMGPNGSGKSTTVNVITGLYNQTTGVVNAFGKSIGKLKPHERAQMGIARTFQNLQLFGDLTVLENVQVGLHKHYKSSFFAVLLGLPSVGREEKEKQIEAYRLLEFVGLETLANEQAKNLAYGQSRRLEIARAMALKPKLILLDEPAAGLTTLEINEFNQIILKIKSAGIAVLLIEHHMDMMMKISDEITVLDFGKKIAEGKPRDVQANPEVVKAYLGAEGAINA</sequence>
<feature type="transmembrane region" description="Helical" evidence="9">
    <location>
        <begin position="276"/>
        <end position="295"/>
    </location>
</feature>
<comment type="subcellular location">
    <subcellularLocation>
        <location evidence="1">Cell membrane</location>
        <topology evidence="1">Multi-pass membrane protein</topology>
    </subcellularLocation>
</comment>
<evidence type="ECO:0000313" key="11">
    <source>
        <dbReference type="EMBL" id="MEA9355654.1"/>
    </source>
</evidence>
<reference evidence="11 12" key="1">
    <citation type="submission" date="2023-11" db="EMBL/GenBank/DDBJ databases">
        <title>A Novel Polar Bacteriovorax (B. antarcticus) Isolated from the Biocrust in Antarctica.</title>
        <authorList>
            <person name="Mun W."/>
            <person name="Choi S.Y."/>
            <person name="Mitchell R.J."/>
        </authorList>
    </citation>
    <scope>NUCLEOTIDE SEQUENCE [LARGE SCALE GENOMIC DNA]</scope>
    <source>
        <strain evidence="11 12">PP10</strain>
    </source>
</reference>
<dbReference type="Proteomes" id="UP001302274">
    <property type="component" value="Unassembled WGS sequence"/>
</dbReference>
<comment type="caution">
    <text evidence="11">The sequence shown here is derived from an EMBL/GenBank/DDBJ whole genome shotgun (WGS) entry which is preliminary data.</text>
</comment>
<dbReference type="PANTHER" id="PTHR45772:SF7">
    <property type="entry name" value="AMINO ACID ABC TRANSPORTER ATP-BINDING PROTEIN"/>
    <property type="match status" value="1"/>
</dbReference>
<keyword evidence="12" id="KW-1185">Reference proteome</keyword>
<dbReference type="InterPro" id="IPR003439">
    <property type="entry name" value="ABC_transporter-like_ATP-bd"/>
</dbReference>
<dbReference type="InterPro" id="IPR043428">
    <property type="entry name" value="LivM-like"/>
</dbReference>